<dbReference type="GeneID" id="114603146"/>
<feature type="transmembrane region" description="Helical" evidence="8">
    <location>
        <begin position="115"/>
        <end position="143"/>
    </location>
</feature>
<dbReference type="OMA" id="GFPSFEY"/>
<reference evidence="10" key="3">
    <citation type="submission" date="2025-09" db="UniProtKB">
        <authorList>
            <consortium name="Ensembl"/>
        </authorList>
    </citation>
    <scope>IDENTIFICATION</scope>
</reference>
<keyword evidence="2 8" id="KW-0796">Tight junction</keyword>
<dbReference type="GeneTree" id="ENSGT00940000165186"/>
<dbReference type="GO" id="GO:0005886">
    <property type="term" value="C:plasma membrane"/>
    <property type="evidence" value="ECO:0007669"/>
    <property type="project" value="UniProtKB-SubCell"/>
</dbReference>
<evidence type="ECO:0000313" key="10">
    <source>
        <dbReference type="Ensembl" id="ENSPMRP00000018883.1"/>
    </source>
</evidence>
<dbReference type="GO" id="GO:0005198">
    <property type="term" value="F:structural molecule activity"/>
    <property type="evidence" value="ECO:0007669"/>
    <property type="project" value="InterPro"/>
</dbReference>
<evidence type="ECO:0000256" key="8">
    <source>
        <dbReference type="RuleBase" id="RU060637"/>
    </source>
</evidence>
<keyword evidence="6 8" id="KW-1133">Transmembrane helix</keyword>
<feature type="chain" id="PRO_5025517357" description="Claudin" evidence="9">
    <location>
        <begin position="24"/>
        <end position="213"/>
    </location>
</feature>
<keyword evidence="5 8" id="KW-0965">Cell junction</keyword>
<protein>
    <recommendedName>
        <fullName evidence="8">Claudin</fullName>
    </recommendedName>
</protein>
<evidence type="ECO:0000256" key="5">
    <source>
        <dbReference type="ARBA" id="ARBA00022949"/>
    </source>
</evidence>
<dbReference type="Gene3D" id="1.20.140.150">
    <property type="match status" value="1"/>
</dbReference>
<keyword evidence="9" id="KW-0732">Signal</keyword>
<sequence length="213" mass="23187">MGLTTSLLSIFLGAFSFVCTVGAICTDCWQVNSKGSVVLSMRCRGLWGECVWDKFVKIWTCDVFSSYLNPHPGAIIIARASLITSAIAGAAAFICLLSGCPYFRCFQEATAKWRCLCLSTGCYLFAGFLSCIGVIRYCLYVFFQHQYEVSLSIPGFPSFEYGYSLWMAVAGGLAAIAAAVMSYYEGVLLKTFSMSPAKEMPAGDATGTTWTYV</sequence>
<evidence type="ECO:0000313" key="11">
    <source>
        <dbReference type="Proteomes" id="UP000472272"/>
    </source>
</evidence>
<dbReference type="PANTHER" id="PTHR12002">
    <property type="entry name" value="CLAUDIN"/>
    <property type="match status" value="1"/>
</dbReference>
<feature type="signal peptide" evidence="9">
    <location>
        <begin position="1"/>
        <end position="23"/>
    </location>
</feature>
<keyword evidence="11" id="KW-1185">Reference proteome</keyword>
<keyword evidence="3 8" id="KW-1003">Cell membrane</keyword>
<dbReference type="OrthoDB" id="8498983at2759"/>
<dbReference type="AlphaFoldDB" id="A0A670J310"/>
<dbReference type="PROSITE" id="PS01346">
    <property type="entry name" value="CLAUDIN"/>
    <property type="match status" value="1"/>
</dbReference>
<feature type="transmembrane region" description="Helical" evidence="8">
    <location>
        <begin position="163"/>
        <end position="184"/>
    </location>
</feature>
<keyword evidence="7 8" id="KW-0472">Membrane</keyword>
<evidence type="ECO:0000256" key="4">
    <source>
        <dbReference type="ARBA" id="ARBA00022692"/>
    </source>
</evidence>
<evidence type="ECO:0000256" key="2">
    <source>
        <dbReference type="ARBA" id="ARBA00022427"/>
    </source>
</evidence>
<gene>
    <name evidence="10" type="primary">LOC114603146</name>
</gene>
<reference evidence="10" key="2">
    <citation type="submission" date="2025-08" db="UniProtKB">
        <authorList>
            <consortium name="Ensembl"/>
        </authorList>
    </citation>
    <scope>IDENTIFICATION</scope>
</reference>
<comment type="subcellular location">
    <subcellularLocation>
        <location evidence="8">Cell junction</location>
        <location evidence="8">Tight junction</location>
    </subcellularLocation>
    <subcellularLocation>
        <location evidence="8">Cell membrane</location>
        <topology evidence="8">Multi-pass membrane protein</topology>
    </subcellularLocation>
</comment>
<feature type="transmembrane region" description="Helical" evidence="8">
    <location>
        <begin position="76"/>
        <end position="103"/>
    </location>
</feature>
<name>A0A670J310_PODMU</name>
<comment type="function">
    <text evidence="8">Claudins function as major constituents of the tight junction complexes that regulate the permeability of epithelia.</text>
</comment>
<evidence type="ECO:0000256" key="6">
    <source>
        <dbReference type="ARBA" id="ARBA00022989"/>
    </source>
</evidence>
<comment type="similarity">
    <text evidence="1 8">Belongs to the claudin family.</text>
</comment>
<organism evidence="10 11">
    <name type="scientific">Podarcis muralis</name>
    <name type="common">Wall lizard</name>
    <name type="synonym">Lacerta muralis</name>
    <dbReference type="NCBI Taxonomy" id="64176"/>
    <lineage>
        <taxon>Eukaryota</taxon>
        <taxon>Metazoa</taxon>
        <taxon>Chordata</taxon>
        <taxon>Craniata</taxon>
        <taxon>Vertebrata</taxon>
        <taxon>Euteleostomi</taxon>
        <taxon>Lepidosauria</taxon>
        <taxon>Squamata</taxon>
        <taxon>Bifurcata</taxon>
        <taxon>Unidentata</taxon>
        <taxon>Episquamata</taxon>
        <taxon>Laterata</taxon>
        <taxon>Lacertibaenia</taxon>
        <taxon>Lacertidae</taxon>
        <taxon>Podarcis</taxon>
    </lineage>
</organism>
<evidence type="ECO:0000256" key="1">
    <source>
        <dbReference type="ARBA" id="ARBA00008295"/>
    </source>
</evidence>
<dbReference type="Proteomes" id="UP000472272">
    <property type="component" value="Chromosome 8"/>
</dbReference>
<accession>A0A670J310</accession>
<dbReference type="Ensembl" id="ENSPMRT00000020058.1">
    <property type="protein sequence ID" value="ENSPMRP00000018883.1"/>
    <property type="gene ID" value="ENSPMRG00000012350.1"/>
</dbReference>
<dbReference type="RefSeq" id="XP_028597770.1">
    <property type="nucleotide sequence ID" value="XM_028741937.1"/>
</dbReference>
<proteinExistence type="inferred from homology"/>
<dbReference type="InterPro" id="IPR017974">
    <property type="entry name" value="Claudin_CS"/>
</dbReference>
<evidence type="ECO:0000256" key="3">
    <source>
        <dbReference type="ARBA" id="ARBA00022475"/>
    </source>
</evidence>
<reference evidence="10 11" key="1">
    <citation type="journal article" date="2019" name="Proc. Natl. Acad. Sci. U.S.A.">
        <title>Regulatory changes in pterin and carotenoid genes underlie balanced color polymorphisms in the wall lizard.</title>
        <authorList>
            <person name="Andrade P."/>
            <person name="Pinho C."/>
            <person name="Perez I de Lanuza G."/>
            <person name="Afonso S."/>
            <person name="Brejcha J."/>
            <person name="Rubin C.J."/>
            <person name="Wallerman O."/>
            <person name="Pereira P."/>
            <person name="Sabatino S.J."/>
            <person name="Bellati A."/>
            <person name="Pellitteri-Rosa D."/>
            <person name="Bosakova Z."/>
            <person name="Bunikis I."/>
            <person name="Carretero M.A."/>
            <person name="Feiner N."/>
            <person name="Marsik P."/>
            <person name="Pauperio F."/>
            <person name="Salvi D."/>
            <person name="Soler L."/>
            <person name="While G.M."/>
            <person name="Uller T."/>
            <person name="Font E."/>
            <person name="Andersson L."/>
            <person name="Carneiro M."/>
        </authorList>
    </citation>
    <scope>NUCLEOTIDE SEQUENCE</scope>
</reference>
<keyword evidence="4 8" id="KW-0812">Transmembrane</keyword>
<evidence type="ECO:0000256" key="7">
    <source>
        <dbReference type="ARBA" id="ARBA00023136"/>
    </source>
</evidence>
<comment type="caution">
    <text evidence="8">Lacks conserved residue(s) required for the propagation of feature annotation.</text>
</comment>
<dbReference type="KEGG" id="pmua:114603146"/>
<dbReference type="InterPro" id="IPR006187">
    <property type="entry name" value="Claudin"/>
</dbReference>
<evidence type="ECO:0000256" key="9">
    <source>
        <dbReference type="SAM" id="SignalP"/>
    </source>
</evidence>
<dbReference type="GO" id="GO:0005923">
    <property type="term" value="C:bicellular tight junction"/>
    <property type="evidence" value="ECO:0007669"/>
    <property type="project" value="UniProtKB-SubCell"/>
</dbReference>